<evidence type="ECO:0000259" key="8">
    <source>
        <dbReference type="Pfam" id="PF00171"/>
    </source>
</evidence>
<name>Q5QY73_IDILO</name>
<dbReference type="PANTHER" id="PTHR43570">
    <property type="entry name" value="ALDEHYDE DEHYDROGENASE"/>
    <property type="match status" value="1"/>
</dbReference>
<keyword evidence="2 4" id="KW-0560">Oxidoreductase</keyword>
<evidence type="ECO:0000256" key="2">
    <source>
        <dbReference type="ARBA" id="ARBA00023002"/>
    </source>
</evidence>
<dbReference type="InterPro" id="IPR016161">
    <property type="entry name" value="Ald_DH/histidinol_DH"/>
</dbReference>
<gene>
    <name evidence="9" type="ordered locus">IL1993</name>
</gene>
<dbReference type="EMBL" id="AE017340">
    <property type="protein sequence ID" value="AAV82825.1"/>
    <property type="molecule type" value="Genomic_DNA"/>
</dbReference>
<dbReference type="InterPro" id="IPR016162">
    <property type="entry name" value="Ald_DH_N"/>
</dbReference>
<dbReference type="RefSeq" id="WP_011235221.1">
    <property type="nucleotide sequence ID" value="NC_006512.1"/>
</dbReference>
<evidence type="ECO:0000313" key="9">
    <source>
        <dbReference type="EMBL" id="AAV82825.1"/>
    </source>
</evidence>
<feature type="active site" evidence="5">
    <location>
        <position position="244"/>
    </location>
</feature>
<dbReference type="HOGENOM" id="CLU_005391_3_1_6"/>
<evidence type="ECO:0000256" key="6">
    <source>
        <dbReference type="PROSITE-ProRule" id="PRU10007"/>
    </source>
</evidence>
<feature type="domain" description="Aldehyde dehydrogenase" evidence="8">
    <location>
        <begin position="20"/>
        <end position="427"/>
    </location>
</feature>
<dbReference type="InterPro" id="IPR016163">
    <property type="entry name" value="Ald_DH_C"/>
</dbReference>
<evidence type="ECO:0000256" key="4">
    <source>
        <dbReference type="PIRNR" id="PIRNR036492"/>
    </source>
</evidence>
<dbReference type="InterPro" id="IPR012394">
    <property type="entry name" value="Aldehyde_DH_NAD(P)"/>
</dbReference>
<sequence>MNPFENTLKQLKSHFDSGLTRPLSWRLNQLQQLQRFLTENEKSLLQALKSDLNKHPSEARLTELQFLQSDIKQTIKALPKWSKPRKVGNPLLAWPATSQLIPEPLGAVLILGAWNYPLQLLLAPLIAAIAAGNCAVIKPSEHATATADLLAHQLPDYLDNAAIKLVTGSVTESQQLTALPFDHIFYTGGENAAKAIMASAAENLTPVTLELGGKSPAVVLADAPIQVAARRIIWGKFLNAGQTCIAPDYVLVEDSVKEPLIAAMQHELISFYGEDPQHSSDYGRIIHQQHWQRLTQMLEGENVVVGGDSDKSERYIAPTIVDGVKDGSALMQEEIFGPILPVITIKSAADAIEEIRRHPKPLALYVFSNNQRLLDLFTQQVSAGNVCYNDTLMFMLNDELPFGGVGRSGMGRYHGKWGFDTFSHLKPVMTRSFRFDVVLRYPPYSKLKDKILSWFSH</sequence>
<dbReference type="PROSITE" id="PS00070">
    <property type="entry name" value="ALDEHYDE_DEHYDR_CYS"/>
    <property type="match status" value="1"/>
</dbReference>
<dbReference type="Pfam" id="PF00171">
    <property type="entry name" value="Aldedh"/>
    <property type="match status" value="1"/>
</dbReference>
<dbReference type="Gene3D" id="3.40.309.10">
    <property type="entry name" value="Aldehyde Dehydrogenase, Chain A, domain 2"/>
    <property type="match status" value="1"/>
</dbReference>
<dbReference type="GO" id="GO:0006081">
    <property type="term" value="P:aldehyde metabolic process"/>
    <property type="evidence" value="ECO:0007669"/>
    <property type="project" value="InterPro"/>
</dbReference>
<dbReference type="CDD" id="cd07087">
    <property type="entry name" value="ALDH_F3-13-14_CALDH-like"/>
    <property type="match status" value="1"/>
</dbReference>
<keyword evidence="3" id="KW-0520">NAD</keyword>
<dbReference type="InterPro" id="IPR015590">
    <property type="entry name" value="Aldehyde_DH_dom"/>
</dbReference>
<dbReference type="AlphaFoldDB" id="Q5QY73"/>
<dbReference type="FunFam" id="3.40.309.10:FF:000003">
    <property type="entry name" value="Aldehyde dehydrogenase"/>
    <property type="match status" value="1"/>
</dbReference>
<evidence type="ECO:0000313" key="10">
    <source>
        <dbReference type="Proteomes" id="UP000001171"/>
    </source>
</evidence>
<dbReference type="FunFam" id="3.40.605.10:FF:000004">
    <property type="entry name" value="Aldehyde dehydrogenase"/>
    <property type="match status" value="1"/>
</dbReference>
<evidence type="ECO:0000256" key="5">
    <source>
        <dbReference type="PIRSR" id="PIRSR036492-1"/>
    </source>
</evidence>
<dbReference type="Proteomes" id="UP000001171">
    <property type="component" value="Chromosome"/>
</dbReference>
<dbReference type="InterPro" id="IPR029510">
    <property type="entry name" value="Ald_DH_CS_GLU"/>
</dbReference>
<dbReference type="GO" id="GO:0004029">
    <property type="term" value="F:aldehyde dehydrogenase (NAD+) activity"/>
    <property type="evidence" value="ECO:0007669"/>
    <property type="project" value="TreeGrafter"/>
</dbReference>
<dbReference type="InterPro" id="IPR016160">
    <property type="entry name" value="Ald_DH_CS_CYS"/>
</dbReference>
<evidence type="ECO:0000256" key="3">
    <source>
        <dbReference type="ARBA" id="ARBA00023027"/>
    </source>
</evidence>
<dbReference type="PROSITE" id="PS00687">
    <property type="entry name" value="ALDEHYDE_DEHYDR_GLU"/>
    <property type="match status" value="1"/>
</dbReference>
<comment type="similarity">
    <text evidence="1 4 7">Belongs to the aldehyde dehydrogenase family.</text>
</comment>
<dbReference type="eggNOG" id="COG1012">
    <property type="taxonomic scope" value="Bacteria"/>
</dbReference>
<proteinExistence type="inferred from homology"/>
<dbReference type="GO" id="GO:0005737">
    <property type="term" value="C:cytoplasm"/>
    <property type="evidence" value="ECO:0007669"/>
    <property type="project" value="TreeGrafter"/>
</dbReference>
<dbReference type="PIRSF" id="PIRSF036492">
    <property type="entry name" value="ALDH"/>
    <property type="match status" value="1"/>
</dbReference>
<evidence type="ECO:0000256" key="1">
    <source>
        <dbReference type="ARBA" id="ARBA00009986"/>
    </source>
</evidence>
<dbReference type="Gene3D" id="3.40.605.10">
    <property type="entry name" value="Aldehyde Dehydrogenase, Chain A, domain 1"/>
    <property type="match status" value="1"/>
</dbReference>
<accession>Q5QY73</accession>
<dbReference type="SUPFAM" id="SSF53720">
    <property type="entry name" value="ALDH-like"/>
    <property type="match status" value="1"/>
</dbReference>
<feature type="active site" evidence="5 6">
    <location>
        <position position="210"/>
    </location>
</feature>
<evidence type="ECO:0000256" key="7">
    <source>
        <dbReference type="RuleBase" id="RU003345"/>
    </source>
</evidence>
<protein>
    <recommendedName>
        <fullName evidence="4">Aldehyde dehydrogenase</fullName>
    </recommendedName>
</protein>
<dbReference type="GeneID" id="41337183"/>
<dbReference type="OrthoDB" id="9812625at2"/>
<dbReference type="STRING" id="283942.IL1993"/>
<dbReference type="PANTHER" id="PTHR43570:SF16">
    <property type="entry name" value="ALDEHYDE DEHYDROGENASE TYPE III, ISOFORM Q"/>
    <property type="match status" value="1"/>
</dbReference>
<reference evidence="9 10" key="1">
    <citation type="journal article" date="2004" name="Proc. Natl. Acad. Sci. U.S.A.">
        <title>Genome sequence of the deep-sea gamma-proteobacterium Idiomarina loihiensis reveals amino acid fermentation as a source of carbon and energy.</title>
        <authorList>
            <person name="Hou S."/>
            <person name="Saw J.H."/>
            <person name="Lee K.S."/>
            <person name="Freitas T.A."/>
            <person name="Belisle C."/>
            <person name="Kawarabayasi Y."/>
            <person name="Donachie S.P."/>
            <person name="Pikina A."/>
            <person name="Galperin M.Y."/>
            <person name="Koonin E.V."/>
            <person name="Makarova K.S."/>
            <person name="Omelchenko M.V."/>
            <person name="Sorokin A."/>
            <person name="Wolf Y.I."/>
            <person name="Li Q.X."/>
            <person name="Keum Y.S."/>
            <person name="Campbell S."/>
            <person name="Denery J."/>
            <person name="Aizawa S."/>
            <person name="Shibata S."/>
            <person name="Malahoff A."/>
            <person name="Alam M."/>
        </authorList>
    </citation>
    <scope>NUCLEOTIDE SEQUENCE [LARGE SCALE GENOMIC DNA]</scope>
    <source>
        <strain evidence="10">ATCC BAA-735 / DSM 15497 / L2-TR</strain>
    </source>
</reference>
<organism evidence="9 10">
    <name type="scientific">Idiomarina loihiensis (strain ATCC BAA-735 / DSM 15497 / L2-TR)</name>
    <dbReference type="NCBI Taxonomy" id="283942"/>
    <lineage>
        <taxon>Bacteria</taxon>
        <taxon>Pseudomonadati</taxon>
        <taxon>Pseudomonadota</taxon>
        <taxon>Gammaproteobacteria</taxon>
        <taxon>Alteromonadales</taxon>
        <taxon>Idiomarinaceae</taxon>
        <taxon>Idiomarina</taxon>
    </lineage>
</organism>
<dbReference type="KEGG" id="ilo:IL1993"/>
<keyword evidence="10" id="KW-1185">Reference proteome</keyword>